<feature type="domain" description="SusD-like N-terminal" evidence="1">
    <location>
        <begin position="24"/>
        <end position="225"/>
    </location>
</feature>
<dbReference type="AlphaFoldDB" id="A0A3E0IDT2"/>
<organism evidence="2 3">
    <name type="scientific">Tenacibaculum gallaicum</name>
    <dbReference type="NCBI Taxonomy" id="561505"/>
    <lineage>
        <taxon>Bacteria</taxon>
        <taxon>Pseudomonadati</taxon>
        <taxon>Bacteroidota</taxon>
        <taxon>Flavobacteriia</taxon>
        <taxon>Flavobacteriales</taxon>
        <taxon>Flavobacteriaceae</taxon>
        <taxon>Tenacibaculum</taxon>
    </lineage>
</organism>
<dbReference type="InterPro" id="IPR011990">
    <property type="entry name" value="TPR-like_helical_dom_sf"/>
</dbReference>
<evidence type="ECO:0000313" key="2">
    <source>
        <dbReference type="EMBL" id="REH56397.1"/>
    </source>
</evidence>
<dbReference type="Gene3D" id="1.25.40.390">
    <property type="match status" value="1"/>
</dbReference>
<dbReference type="EMBL" id="QUNS01000001">
    <property type="protein sequence ID" value="REH56397.1"/>
    <property type="molecule type" value="Genomic_DNA"/>
</dbReference>
<comment type="caution">
    <text evidence="2">The sequence shown here is derived from an EMBL/GenBank/DDBJ whole genome shotgun (WGS) entry which is preliminary data.</text>
</comment>
<dbReference type="Pfam" id="PF14322">
    <property type="entry name" value="SusD-like_3"/>
    <property type="match status" value="1"/>
</dbReference>
<dbReference type="PROSITE" id="PS51257">
    <property type="entry name" value="PROKAR_LIPOPROTEIN"/>
    <property type="match status" value="1"/>
</dbReference>
<keyword evidence="3" id="KW-1185">Reference proteome</keyword>
<dbReference type="OrthoDB" id="1147023at2"/>
<dbReference type="InterPro" id="IPR033985">
    <property type="entry name" value="SusD-like_N"/>
</dbReference>
<dbReference type="Proteomes" id="UP000256884">
    <property type="component" value="Unassembled WGS sequence"/>
</dbReference>
<accession>A0A3E0IDT2</accession>
<dbReference type="RefSeq" id="WP_115899702.1">
    <property type="nucleotide sequence ID" value="NZ_QUNS01000001.1"/>
</dbReference>
<protein>
    <submittedName>
        <fullName evidence="2">SusD-like starch-binding protein associating with outer membrane</fullName>
    </submittedName>
</protein>
<reference evidence="2 3" key="1">
    <citation type="submission" date="2018-08" db="EMBL/GenBank/DDBJ databases">
        <title>Genomic Encyclopedia of Type Strains, Phase IV (KMG-IV): sequencing the most valuable type-strain genomes for metagenomic binning, comparative biology and taxonomic classification.</title>
        <authorList>
            <person name="Goeker M."/>
        </authorList>
    </citation>
    <scope>NUCLEOTIDE SEQUENCE [LARGE SCALE GENOMIC DNA]</scope>
    <source>
        <strain evidence="2 3">DSM 18841</strain>
    </source>
</reference>
<name>A0A3E0IDT2_9FLAO</name>
<gene>
    <name evidence="2" type="ORF">C7448_101436</name>
</gene>
<dbReference type="SUPFAM" id="SSF48452">
    <property type="entry name" value="TPR-like"/>
    <property type="match status" value="1"/>
</dbReference>
<proteinExistence type="predicted"/>
<evidence type="ECO:0000259" key="1">
    <source>
        <dbReference type="Pfam" id="PF14322"/>
    </source>
</evidence>
<evidence type="ECO:0000313" key="3">
    <source>
        <dbReference type="Proteomes" id="UP000256884"/>
    </source>
</evidence>
<sequence length="495" mass="56788">MIKNKINNVILYATLAFAFVGCSEYLSELPDNRTLIDSPDKVSQLITAAYPDQDYALMAEIMSDNADDKGNISSVEQLDLQLYQWQDSNLEERGSPVNYWNSCYEAISQANQALASIEELKNKFDLSTQKGEALIARAYAHFMLVNFWAKHYDVTTASTDLGIPYVLEPETVLFKTYKRNTVQEVYDLIEKDLIEGLSMVGDNYSSPKFHFTKDAANAFAARFYLYKGQWNKVIKHADRVVTNPASEARDMVAYGNMNLTGVRMLYNSVDEPANLLIISTNSIWARRHRSSRFGLSVDKIRPQLFTGASNPFNKNWAYDTYRSNQYTYFTPKYNEYFKYTNESAGIGLPYLAQTMFDKDEVILNRAEASVMLENFNEALNYLNAYIGNKTITYDPNTDILTESLIQSEYPVIANEYTPAYGLNDKQTSFIKAIAEFKRRQFYHEGFRWFDVRRFNLSITHELDNGSDIVLEKQDLRKQLQIPLTAQSGGLQQNPR</sequence>
<dbReference type="GO" id="GO:0009279">
    <property type="term" value="C:cell outer membrane"/>
    <property type="evidence" value="ECO:0007669"/>
    <property type="project" value="UniProtKB-SubCell"/>
</dbReference>